<dbReference type="Proteomes" id="UP000696280">
    <property type="component" value="Unassembled WGS sequence"/>
</dbReference>
<dbReference type="GO" id="GO:0004525">
    <property type="term" value="F:ribonuclease III activity"/>
    <property type="evidence" value="ECO:0007669"/>
    <property type="project" value="InterPro"/>
</dbReference>
<evidence type="ECO:0000313" key="3">
    <source>
        <dbReference type="Proteomes" id="UP000696280"/>
    </source>
</evidence>
<dbReference type="PANTHER" id="PTHR28160:SF1">
    <property type="entry name" value="LARGE RIBOSOMAL SUBUNIT PROTEIN ML57"/>
    <property type="match status" value="1"/>
</dbReference>
<dbReference type="FunFam" id="1.10.1520.10:FF:000018">
    <property type="entry name" value="RNase III domain protein"/>
    <property type="match status" value="1"/>
</dbReference>
<sequence>MASRTTCRSLQRAIKRIRPSCECANSSARTSAVAPRSFSTTPPRSVVELGKDRAERPRWSYTPEEMKAPYPYKVKDGRKPWECNSDPERLDKFYANFLGPGGENVLTEELKWLAITHKSFDQGRRGFNDRLAFFGRRLLTLQANLVLLNSTTFKRLVNEGKPQHPALKGLPNLEEYPVSRALTKIKLAALADTIGMREILRWQPKDPKQLLMSGDRVVMATSLYAILGAIGLHKGGAFANEVARERILKPMGIR</sequence>
<dbReference type="AlphaFoldDB" id="A0A9N9PJW7"/>
<protein>
    <recommendedName>
        <fullName evidence="1">RNase III domain-containing protein</fullName>
    </recommendedName>
</protein>
<dbReference type="Pfam" id="PF14622">
    <property type="entry name" value="Ribonucleas_3_3"/>
    <property type="match status" value="1"/>
</dbReference>
<dbReference type="Gene3D" id="1.10.1520.10">
    <property type="entry name" value="Ribonuclease III domain"/>
    <property type="match status" value="1"/>
</dbReference>
<reference evidence="2" key="1">
    <citation type="submission" date="2021-07" db="EMBL/GenBank/DDBJ databases">
        <authorList>
            <person name="Durling M."/>
        </authorList>
    </citation>
    <scope>NUCLEOTIDE SEQUENCE</scope>
</reference>
<dbReference type="InterPro" id="IPR000999">
    <property type="entry name" value="RNase_III_dom"/>
</dbReference>
<name>A0A9N9PJW7_9HELO</name>
<dbReference type="SUPFAM" id="SSF69065">
    <property type="entry name" value="RNase III domain-like"/>
    <property type="match status" value="1"/>
</dbReference>
<proteinExistence type="predicted"/>
<evidence type="ECO:0000313" key="2">
    <source>
        <dbReference type="EMBL" id="CAG8956329.1"/>
    </source>
</evidence>
<keyword evidence="3" id="KW-1185">Reference proteome</keyword>
<dbReference type="GO" id="GO:0032543">
    <property type="term" value="P:mitochondrial translation"/>
    <property type="evidence" value="ECO:0007669"/>
    <property type="project" value="InterPro"/>
</dbReference>
<organism evidence="2 3">
    <name type="scientific">Hymenoscyphus fraxineus</name>
    <dbReference type="NCBI Taxonomy" id="746836"/>
    <lineage>
        <taxon>Eukaryota</taxon>
        <taxon>Fungi</taxon>
        <taxon>Dikarya</taxon>
        <taxon>Ascomycota</taxon>
        <taxon>Pezizomycotina</taxon>
        <taxon>Leotiomycetes</taxon>
        <taxon>Helotiales</taxon>
        <taxon>Helotiaceae</taxon>
        <taxon>Hymenoscyphus</taxon>
    </lineage>
</organism>
<evidence type="ECO:0000259" key="1">
    <source>
        <dbReference type="Pfam" id="PF14622"/>
    </source>
</evidence>
<dbReference type="OrthoDB" id="2281895at2759"/>
<dbReference type="GO" id="GO:0003735">
    <property type="term" value="F:structural constituent of ribosome"/>
    <property type="evidence" value="ECO:0007669"/>
    <property type="project" value="InterPro"/>
</dbReference>
<dbReference type="EMBL" id="CAJVRL010000070">
    <property type="protein sequence ID" value="CAG8956329.1"/>
    <property type="molecule type" value="Genomic_DNA"/>
</dbReference>
<dbReference type="InterPro" id="IPR036389">
    <property type="entry name" value="RNase_III_sf"/>
</dbReference>
<feature type="domain" description="RNase III" evidence="1">
    <location>
        <begin position="108"/>
        <end position="250"/>
    </location>
</feature>
<dbReference type="InterPro" id="IPR040030">
    <property type="entry name" value="Ribosomal_mL57"/>
</dbReference>
<dbReference type="PANTHER" id="PTHR28160">
    <property type="entry name" value="54S RIBOSOMAL PROTEIN L15, MITOCHONDRIAL"/>
    <property type="match status" value="1"/>
</dbReference>
<accession>A0A9N9PJW7</accession>
<dbReference type="GO" id="GO:0006396">
    <property type="term" value="P:RNA processing"/>
    <property type="evidence" value="ECO:0007669"/>
    <property type="project" value="InterPro"/>
</dbReference>
<dbReference type="GO" id="GO:0005762">
    <property type="term" value="C:mitochondrial large ribosomal subunit"/>
    <property type="evidence" value="ECO:0007669"/>
    <property type="project" value="InterPro"/>
</dbReference>
<gene>
    <name evidence="2" type="ORF">HYFRA_00003709</name>
</gene>
<comment type="caution">
    <text evidence="2">The sequence shown here is derived from an EMBL/GenBank/DDBJ whole genome shotgun (WGS) entry which is preliminary data.</text>
</comment>